<organism evidence="2 3">
    <name type="scientific">Olea europaea subsp. europaea</name>
    <dbReference type="NCBI Taxonomy" id="158383"/>
    <lineage>
        <taxon>Eukaryota</taxon>
        <taxon>Viridiplantae</taxon>
        <taxon>Streptophyta</taxon>
        <taxon>Embryophyta</taxon>
        <taxon>Tracheophyta</taxon>
        <taxon>Spermatophyta</taxon>
        <taxon>Magnoliopsida</taxon>
        <taxon>eudicotyledons</taxon>
        <taxon>Gunneridae</taxon>
        <taxon>Pentapetalae</taxon>
        <taxon>asterids</taxon>
        <taxon>lamiids</taxon>
        <taxon>Lamiales</taxon>
        <taxon>Oleaceae</taxon>
        <taxon>Oleeae</taxon>
        <taxon>Olea</taxon>
    </lineage>
</organism>
<name>A0A8S0UPJ2_OLEEU</name>
<dbReference type="AlphaFoldDB" id="A0A8S0UPJ2"/>
<keyword evidence="3" id="KW-1185">Reference proteome</keyword>
<gene>
    <name evidence="2" type="ORF">OLEA9_A111190</name>
</gene>
<protein>
    <submittedName>
        <fullName evidence="2">Uncharacterized protein</fullName>
    </submittedName>
</protein>
<dbReference type="EMBL" id="CACTIH010008107">
    <property type="protein sequence ID" value="CAA3019230.1"/>
    <property type="molecule type" value="Genomic_DNA"/>
</dbReference>
<reference evidence="2 3" key="1">
    <citation type="submission" date="2019-12" db="EMBL/GenBank/DDBJ databases">
        <authorList>
            <person name="Alioto T."/>
            <person name="Alioto T."/>
            <person name="Gomez Garrido J."/>
        </authorList>
    </citation>
    <scope>NUCLEOTIDE SEQUENCE [LARGE SCALE GENOMIC DNA]</scope>
</reference>
<sequence>APPPGDQFSSQVPPPLAPGSVSPASSVYSTRQQDKSYENVHSHHSTSSADEVLPYQLPNPPSSSEEVLPYQLAEPPPMYPSGPMQPPSLDEDL</sequence>
<feature type="region of interest" description="Disordered" evidence="1">
    <location>
        <begin position="1"/>
        <end position="93"/>
    </location>
</feature>
<evidence type="ECO:0000256" key="1">
    <source>
        <dbReference type="SAM" id="MobiDB-lite"/>
    </source>
</evidence>
<comment type="caution">
    <text evidence="2">The sequence shown here is derived from an EMBL/GenBank/DDBJ whole genome shotgun (WGS) entry which is preliminary data.</text>
</comment>
<evidence type="ECO:0000313" key="3">
    <source>
        <dbReference type="Proteomes" id="UP000594638"/>
    </source>
</evidence>
<feature type="compositionally biased region" description="Pro residues" evidence="1">
    <location>
        <begin position="74"/>
        <end position="86"/>
    </location>
</feature>
<feature type="compositionally biased region" description="Polar residues" evidence="1">
    <location>
        <begin position="22"/>
        <end position="31"/>
    </location>
</feature>
<proteinExistence type="predicted"/>
<accession>A0A8S0UPJ2</accession>
<feature type="non-terminal residue" evidence="2">
    <location>
        <position position="93"/>
    </location>
</feature>
<evidence type="ECO:0000313" key="2">
    <source>
        <dbReference type="EMBL" id="CAA3019230.1"/>
    </source>
</evidence>
<feature type="compositionally biased region" description="Basic and acidic residues" evidence="1">
    <location>
        <begin position="32"/>
        <end position="41"/>
    </location>
</feature>
<dbReference type="Proteomes" id="UP000594638">
    <property type="component" value="Unassembled WGS sequence"/>
</dbReference>
<dbReference type="Gramene" id="OE9A111190T1">
    <property type="protein sequence ID" value="OE9A111190C1"/>
    <property type="gene ID" value="OE9A111190"/>
</dbReference>